<dbReference type="Pfam" id="PF13309">
    <property type="entry name" value="HTH_22"/>
    <property type="match status" value="1"/>
</dbReference>
<feature type="domain" description="YheO-like" evidence="1">
    <location>
        <begin position="13"/>
        <end position="120"/>
    </location>
</feature>
<gene>
    <name evidence="3" type="ORF">HNR50_000474</name>
</gene>
<comment type="caution">
    <text evidence="3">The sequence shown here is derived from an EMBL/GenBank/DDBJ whole genome shotgun (WGS) entry which is preliminary data.</text>
</comment>
<organism evidence="3 4">
    <name type="scientific">Spirochaeta isovalerica</name>
    <dbReference type="NCBI Taxonomy" id="150"/>
    <lineage>
        <taxon>Bacteria</taxon>
        <taxon>Pseudomonadati</taxon>
        <taxon>Spirochaetota</taxon>
        <taxon>Spirochaetia</taxon>
        <taxon>Spirochaetales</taxon>
        <taxon>Spirochaetaceae</taxon>
        <taxon>Spirochaeta</taxon>
    </lineage>
</organism>
<name>A0A841R630_9SPIO</name>
<dbReference type="Pfam" id="PF08348">
    <property type="entry name" value="PAS_6"/>
    <property type="match status" value="1"/>
</dbReference>
<dbReference type="Proteomes" id="UP000587760">
    <property type="component" value="Unassembled WGS sequence"/>
</dbReference>
<dbReference type="EMBL" id="JACHGJ010000001">
    <property type="protein sequence ID" value="MBB6478841.1"/>
    <property type="molecule type" value="Genomic_DNA"/>
</dbReference>
<dbReference type="InterPro" id="IPR039445">
    <property type="entry name" value="DauR-like_HTH"/>
</dbReference>
<protein>
    <submittedName>
        <fullName evidence="3">Putative transcriptional regulator YheO</fullName>
    </submittedName>
</protein>
<evidence type="ECO:0000259" key="2">
    <source>
        <dbReference type="Pfam" id="PF13309"/>
    </source>
</evidence>
<dbReference type="PANTHER" id="PTHR35568">
    <property type="entry name" value="TRANSCRIPTIONAL REGULATOR DAUR"/>
    <property type="match status" value="1"/>
</dbReference>
<keyword evidence="4" id="KW-1185">Reference proteome</keyword>
<dbReference type="InterPro" id="IPR039446">
    <property type="entry name" value="DauR-like"/>
</dbReference>
<evidence type="ECO:0000259" key="1">
    <source>
        <dbReference type="Pfam" id="PF08348"/>
    </source>
</evidence>
<sequence>MNYTFTEEDRSILKGVKSVMKGIAFIYGNNCEVVLHSMESADRPIIAIENNHVSGRDVGEPMSDFVFKLLEDMSKADEPFINFFKNTTLSKNELKSSTTLIRNSQNIIIGALCINMDLSIPVQEFFKDFLQADSDKYTGTKTAAYTQSTRELIDSSITMALEEVNNQRGLSSTERNKAVVYELYKKGIFSVKKGVEITAEELGISRFTVYNYLKAIKDSGKK</sequence>
<evidence type="ECO:0000313" key="4">
    <source>
        <dbReference type="Proteomes" id="UP000587760"/>
    </source>
</evidence>
<dbReference type="PANTHER" id="PTHR35568:SF1">
    <property type="entry name" value="TRANSCRIPTIONAL REGULATOR DAUR"/>
    <property type="match status" value="1"/>
</dbReference>
<dbReference type="InterPro" id="IPR013559">
    <property type="entry name" value="YheO"/>
</dbReference>
<dbReference type="AlphaFoldDB" id="A0A841R630"/>
<feature type="domain" description="Transcriptional regulator DauR-like HTH" evidence="2">
    <location>
        <begin position="159"/>
        <end position="214"/>
    </location>
</feature>
<proteinExistence type="predicted"/>
<reference evidence="3 4" key="1">
    <citation type="submission" date="2020-08" db="EMBL/GenBank/DDBJ databases">
        <title>Genomic Encyclopedia of Type Strains, Phase IV (KMG-IV): sequencing the most valuable type-strain genomes for metagenomic binning, comparative biology and taxonomic classification.</title>
        <authorList>
            <person name="Goeker M."/>
        </authorList>
    </citation>
    <scope>NUCLEOTIDE SEQUENCE [LARGE SCALE GENOMIC DNA]</scope>
    <source>
        <strain evidence="3 4">DSM 2461</strain>
    </source>
</reference>
<dbReference type="RefSeq" id="WP_184743171.1">
    <property type="nucleotide sequence ID" value="NZ_JACHGJ010000001.1"/>
</dbReference>
<accession>A0A841R630</accession>
<evidence type="ECO:0000313" key="3">
    <source>
        <dbReference type="EMBL" id="MBB6478841.1"/>
    </source>
</evidence>